<dbReference type="GO" id="GO:0009102">
    <property type="term" value="P:biotin biosynthetic process"/>
    <property type="evidence" value="ECO:0007669"/>
    <property type="project" value="UniProtKB-UniRule"/>
</dbReference>
<dbReference type="AlphaFoldDB" id="A0A3G9GN13"/>
<dbReference type="InterPro" id="IPR004472">
    <property type="entry name" value="DTB_synth_BioD"/>
</dbReference>
<feature type="binding site" evidence="8">
    <location>
        <begin position="176"/>
        <end position="177"/>
    </location>
    <ligand>
        <name>ATP</name>
        <dbReference type="ChEBI" id="CHEBI:30616"/>
    </ligand>
</feature>
<feature type="binding site" evidence="8">
    <location>
        <position position="56"/>
    </location>
    <ligand>
        <name>ATP</name>
        <dbReference type="ChEBI" id="CHEBI:30616"/>
    </ligand>
</feature>
<name>A0A3G9GN13_9NEIS</name>
<dbReference type="GO" id="GO:0004141">
    <property type="term" value="F:dethiobiotin synthase activity"/>
    <property type="evidence" value="ECO:0007669"/>
    <property type="project" value="UniProtKB-UniRule"/>
</dbReference>
<dbReference type="InterPro" id="IPR027417">
    <property type="entry name" value="P-loop_NTPase"/>
</dbReference>
<feature type="binding site" evidence="8">
    <location>
        <begin position="116"/>
        <end position="119"/>
    </location>
    <ligand>
        <name>ATP</name>
        <dbReference type="ChEBI" id="CHEBI:30616"/>
    </ligand>
</feature>
<dbReference type="Pfam" id="PF13500">
    <property type="entry name" value="AAA_26"/>
    <property type="match status" value="1"/>
</dbReference>
<keyword evidence="3 8" id="KW-0479">Metal-binding</keyword>
<accession>A0A3G9GN13</accession>
<comment type="cofactor">
    <cofactor evidence="8">
        <name>Mg(2+)</name>
        <dbReference type="ChEBI" id="CHEBI:18420"/>
    </cofactor>
</comment>
<comment type="caution">
    <text evidence="8">Lacks conserved residue(s) required for the propagation of feature annotation.</text>
</comment>
<comment type="pathway">
    <text evidence="8">Cofactor biosynthesis; biotin biosynthesis; biotin from 7,8-diaminononanoate: step 1/2.</text>
</comment>
<dbReference type="GO" id="GO:0042803">
    <property type="term" value="F:protein homodimerization activity"/>
    <property type="evidence" value="ECO:0007669"/>
    <property type="project" value="UniProtKB-ARBA"/>
</dbReference>
<dbReference type="EC" id="6.3.3.3" evidence="8"/>
<evidence type="ECO:0000256" key="3">
    <source>
        <dbReference type="ARBA" id="ARBA00022723"/>
    </source>
</evidence>
<proteinExistence type="inferred from homology"/>
<comment type="subunit">
    <text evidence="8">Homodimer.</text>
</comment>
<dbReference type="FunFam" id="3.40.50.300:FF:000292">
    <property type="entry name" value="ATP-dependent dethiobiotin synthetase BioD"/>
    <property type="match status" value="1"/>
</dbReference>
<keyword evidence="4 8" id="KW-0547">Nucleotide-binding</keyword>
<dbReference type="GO" id="GO:0005524">
    <property type="term" value="F:ATP binding"/>
    <property type="evidence" value="ECO:0007669"/>
    <property type="project" value="UniProtKB-UniRule"/>
</dbReference>
<gene>
    <name evidence="8" type="primary">bioD</name>
    <name evidence="9" type="ORF">DLM_3727</name>
</gene>
<feature type="active site" evidence="8">
    <location>
        <position position="38"/>
    </location>
</feature>
<dbReference type="UniPathway" id="UPA00078">
    <property type="reaction ID" value="UER00161"/>
</dbReference>
<dbReference type="NCBIfam" id="TIGR00347">
    <property type="entry name" value="bioD"/>
    <property type="match status" value="1"/>
</dbReference>
<dbReference type="KEGG" id="amah:DLM_3727"/>
<keyword evidence="10" id="KW-1185">Reference proteome</keyword>
<evidence type="ECO:0000313" key="9">
    <source>
        <dbReference type="EMBL" id="BBF87311.1"/>
    </source>
</evidence>
<feature type="binding site" evidence="8">
    <location>
        <position position="17"/>
    </location>
    <ligand>
        <name>Mg(2+)</name>
        <dbReference type="ChEBI" id="CHEBI:18420"/>
    </ligand>
</feature>
<evidence type="ECO:0000313" key="10">
    <source>
        <dbReference type="Proteomes" id="UP000198290"/>
    </source>
</evidence>
<dbReference type="PANTHER" id="PTHR43210">
    <property type="entry name" value="DETHIOBIOTIN SYNTHETASE"/>
    <property type="match status" value="1"/>
</dbReference>
<dbReference type="CDD" id="cd03109">
    <property type="entry name" value="DTBS"/>
    <property type="match status" value="1"/>
</dbReference>
<dbReference type="Gene3D" id="3.40.50.300">
    <property type="entry name" value="P-loop containing nucleotide triphosphate hydrolases"/>
    <property type="match status" value="1"/>
</dbReference>
<comment type="similarity">
    <text evidence="8">Belongs to the dethiobiotin synthetase family.</text>
</comment>
<dbReference type="PIRSF" id="PIRSF006755">
    <property type="entry name" value="DTB_synth"/>
    <property type="match status" value="1"/>
</dbReference>
<evidence type="ECO:0000256" key="8">
    <source>
        <dbReference type="HAMAP-Rule" id="MF_00336"/>
    </source>
</evidence>
<evidence type="ECO:0000256" key="6">
    <source>
        <dbReference type="ARBA" id="ARBA00022840"/>
    </source>
</evidence>
<dbReference type="PANTHER" id="PTHR43210:SF5">
    <property type="entry name" value="DETHIOBIOTIN SYNTHETASE"/>
    <property type="match status" value="1"/>
</dbReference>
<comment type="subcellular location">
    <subcellularLocation>
        <location evidence="8">Cytoplasm</location>
    </subcellularLocation>
</comment>
<feature type="binding site" evidence="8">
    <location>
        <position position="56"/>
    </location>
    <ligand>
        <name>Mg(2+)</name>
        <dbReference type="ChEBI" id="CHEBI:18420"/>
    </ligand>
</feature>
<comment type="catalytic activity">
    <reaction evidence="8">
        <text>(7R,8S)-7,8-diammoniononanoate + CO2 + ATP = (4R,5S)-dethiobiotin + ADP + phosphate + 3 H(+)</text>
        <dbReference type="Rhea" id="RHEA:15805"/>
        <dbReference type="ChEBI" id="CHEBI:15378"/>
        <dbReference type="ChEBI" id="CHEBI:16526"/>
        <dbReference type="ChEBI" id="CHEBI:30616"/>
        <dbReference type="ChEBI" id="CHEBI:43474"/>
        <dbReference type="ChEBI" id="CHEBI:149469"/>
        <dbReference type="ChEBI" id="CHEBI:149473"/>
        <dbReference type="ChEBI" id="CHEBI:456216"/>
        <dbReference type="EC" id="6.3.3.3"/>
    </reaction>
</comment>
<evidence type="ECO:0000256" key="2">
    <source>
        <dbReference type="ARBA" id="ARBA00022598"/>
    </source>
</evidence>
<dbReference type="GO" id="GO:0000287">
    <property type="term" value="F:magnesium ion binding"/>
    <property type="evidence" value="ECO:0007669"/>
    <property type="project" value="UniProtKB-UniRule"/>
</dbReference>
<dbReference type="EMBL" id="AP018823">
    <property type="protein sequence ID" value="BBF87311.1"/>
    <property type="molecule type" value="Genomic_DNA"/>
</dbReference>
<dbReference type="Proteomes" id="UP000198290">
    <property type="component" value="Chromosome"/>
</dbReference>
<sequence length="214" mass="22815">MSQGFFLTGTDTEIGKTHSAVALIRHWQAQGQRVLAMKPVASGCEILPDGSWLNDDVARLVAASGQQDLDLMNPYRFLPPVSPHIAAREAGVEISLARIVSHYRQLAAQADTVLVEAAGGWLAPLADGVYMEDMARALQLPVILVVGMRLGCINHALLTVRAIEASGLTLAGWVANRVVPQQLAYADNLATLKAAIAAPLLLELPYEDSTAQSA</sequence>
<dbReference type="STRING" id="332411.VI06_05555"/>
<dbReference type="HAMAP" id="MF_00336">
    <property type="entry name" value="BioD"/>
    <property type="match status" value="1"/>
</dbReference>
<feature type="binding site" evidence="8">
    <location>
        <begin position="13"/>
        <end position="18"/>
    </location>
    <ligand>
        <name>ATP</name>
        <dbReference type="ChEBI" id="CHEBI:30616"/>
    </ligand>
</feature>
<dbReference type="RefSeq" id="WP_089082632.1">
    <property type="nucleotide sequence ID" value="NZ_AP018823.1"/>
</dbReference>
<keyword evidence="5 8" id="KW-0093">Biotin biosynthesis</keyword>
<reference evidence="10" key="1">
    <citation type="journal article" date="2017" name="Biotechnol. Biofuels">
        <title>Evaluation of environmental bacterial communities as a factor affecting the growth of duckweed Lemna minor.</title>
        <authorList>
            <person name="Ishizawa H."/>
            <person name="Kuroda M."/>
            <person name="Morikawa M."/>
            <person name="Ike M."/>
        </authorList>
    </citation>
    <scope>NUCLEOTIDE SEQUENCE [LARGE SCALE GENOMIC DNA]</scope>
    <source>
        <strain evidence="10">H3</strain>
    </source>
</reference>
<evidence type="ECO:0000256" key="5">
    <source>
        <dbReference type="ARBA" id="ARBA00022756"/>
    </source>
</evidence>
<keyword evidence="2 8" id="KW-0436">Ligase</keyword>
<keyword evidence="7 8" id="KW-0460">Magnesium</keyword>
<evidence type="ECO:0000256" key="4">
    <source>
        <dbReference type="ARBA" id="ARBA00022741"/>
    </source>
</evidence>
<evidence type="ECO:0000256" key="1">
    <source>
        <dbReference type="ARBA" id="ARBA00022490"/>
    </source>
</evidence>
<evidence type="ECO:0000256" key="7">
    <source>
        <dbReference type="ARBA" id="ARBA00022842"/>
    </source>
</evidence>
<reference evidence="9 10" key="2">
    <citation type="journal article" date="2017" name="Genome Announc.">
        <title>Draft genome sequence of Aquitalea magnusonii strain H3, a plant growth-promoting bacterium of duckweed Lemna minor.</title>
        <authorList>
            <person name="Ishizawa H."/>
            <person name="Kuroda M."/>
            <person name="Ike M."/>
        </authorList>
    </citation>
    <scope>NUCLEOTIDE SEQUENCE [LARGE SCALE GENOMIC DNA]</scope>
    <source>
        <strain evidence="9 10">H3</strain>
    </source>
</reference>
<dbReference type="GO" id="GO:0005829">
    <property type="term" value="C:cytosol"/>
    <property type="evidence" value="ECO:0007669"/>
    <property type="project" value="TreeGrafter"/>
</dbReference>
<comment type="function">
    <text evidence="8">Catalyzes a mechanistically unusual reaction, the ATP-dependent insertion of CO2 between the N7 and N8 nitrogen atoms of 7,8-diaminopelargonic acid (DAPA, also called 7,8-diammoniononanoate) to form a ureido ring.</text>
</comment>
<keyword evidence="6 8" id="KW-0067">ATP-binding</keyword>
<protein>
    <recommendedName>
        <fullName evidence="8">ATP-dependent dethiobiotin synthetase BioD</fullName>
        <ecNumber evidence="8">6.3.3.3</ecNumber>
    </recommendedName>
    <alternativeName>
        <fullName evidence="8">DTB synthetase</fullName>
        <shortName evidence="8">DTBS</shortName>
    </alternativeName>
    <alternativeName>
        <fullName evidence="8">Dethiobiotin synthase</fullName>
    </alternativeName>
</protein>
<dbReference type="OrthoDB" id="9802097at2"/>
<feature type="binding site" evidence="8">
    <location>
        <position position="116"/>
    </location>
    <ligand>
        <name>Mg(2+)</name>
        <dbReference type="ChEBI" id="CHEBI:18420"/>
    </ligand>
</feature>
<feature type="binding site" evidence="8">
    <location>
        <position position="42"/>
    </location>
    <ligand>
        <name>substrate</name>
    </ligand>
</feature>
<organism evidence="9 10">
    <name type="scientific">Aquitalea magnusonii</name>
    <dbReference type="NCBI Taxonomy" id="332411"/>
    <lineage>
        <taxon>Bacteria</taxon>
        <taxon>Pseudomonadati</taxon>
        <taxon>Pseudomonadota</taxon>
        <taxon>Betaproteobacteria</taxon>
        <taxon>Neisseriales</taxon>
        <taxon>Chromobacteriaceae</taxon>
        <taxon>Aquitalea</taxon>
    </lineage>
</organism>
<dbReference type="SUPFAM" id="SSF52540">
    <property type="entry name" value="P-loop containing nucleoside triphosphate hydrolases"/>
    <property type="match status" value="1"/>
</dbReference>
<keyword evidence="1 8" id="KW-0963">Cytoplasm</keyword>
<reference evidence="10" key="3">
    <citation type="journal article" date="2017" name="Plant Physiol. Biochem.">
        <title>Differential oxidative and antioxidative response of duckweed Lemna minor toward plant growth promoting/inhibiting bacteria.</title>
        <authorList>
            <person name="Ishizawa H."/>
            <person name="Kuroda M."/>
            <person name="Morikawa M."/>
            <person name="Ike M."/>
        </authorList>
    </citation>
    <scope>NUCLEOTIDE SEQUENCE [LARGE SCALE GENOMIC DNA]</scope>
    <source>
        <strain evidence="10">H3</strain>
    </source>
</reference>